<reference evidence="4" key="3">
    <citation type="submission" date="2015-08" db="EMBL/GenBank/DDBJ databases">
        <title>Draft Genome Sequence of a Heterotrophic Facultative Anaerobic Bacterium Ardenticatena maritima Strain 110S.</title>
        <authorList>
            <person name="Kawaichi S."/>
            <person name="Yoshida T."/>
            <person name="Sako Y."/>
            <person name="Nakamura R."/>
        </authorList>
    </citation>
    <scope>NUCLEOTIDE SEQUENCE [LARGE SCALE GENOMIC DNA]</scope>
    <source>
        <strain evidence="4">110S</strain>
    </source>
</reference>
<keyword evidence="4" id="KW-1185">Reference proteome</keyword>
<dbReference type="InterPro" id="IPR000073">
    <property type="entry name" value="AB_hydrolase_1"/>
</dbReference>
<dbReference type="OrthoDB" id="9775557at2"/>
<dbReference type="InterPro" id="IPR029058">
    <property type="entry name" value="AB_hydrolase_fold"/>
</dbReference>
<dbReference type="FunCoup" id="A0A0M8K871">
    <property type="interactions" value="19"/>
</dbReference>
<dbReference type="EMBL" id="BBZA01000078">
    <property type="protein sequence ID" value="GAP62742.1"/>
    <property type="molecule type" value="Genomic_DNA"/>
</dbReference>
<evidence type="ECO:0000313" key="5">
    <source>
        <dbReference type="Proteomes" id="UP000050502"/>
    </source>
</evidence>
<dbReference type="PRINTS" id="PR00111">
    <property type="entry name" value="ABHYDROLASE"/>
</dbReference>
<dbReference type="PANTHER" id="PTHR43194:SF5">
    <property type="entry name" value="PIMELOYL-[ACYL-CARRIER PROTEIN] METHYL ESTER ESTERASE"/>
    <property type="match status" value="1"/>
</dbReference>
<feature type="domain" description="AB hydrolase-1" evidence="1">
    <location>
        <begin position="23"/>
        <end position="243"/>
    </location>
</feature>
<dbReference type="Proteomes" id="UP000037784">
    <property type="component" value="Unassembled WGS sequence"/>
</dbReference>
<dbReference type="InterPro" id="IPR050228">
    <property type="entry name" value="Carboxylesterase_BioH"/>
</dbReference>
<evidence type="ECO:0000313" key="2">
    <source>
        <dbReference type="EMBL" id="GAP62742.1"/>
    </source>
</evidence>
<organism evidence="2 4">
    <name type="scientific">Ardenticatena maritima</name>
    <dbReference type="NCBI Taxonomy" id="872965"/>
    <lineage>
        <taxon>Bacteria</taxon>
        <taxon>Bacillati</taxon>
        <taxon>Chloroflexota</taxon>
        <taxon>Ardenticatenia</taxon>
        <taxon>Ardenticatenales</taxon>
        <taxon>Ardenticatenaceae</taxon>
        <taxon>Ardenticatena</taxon>
    </lineage>
</organism>
<proteinExistence type="predicted"/>
<dbReference type="STRING" id="872965.SE16_08720"/>
<dbReference type="EMBL" id="LGKN01000005">
    <property type="protein sequence ID" value="KPL87681.1"/>
    <property type="molecule type" value="Genomic_DNA"/>
</dbReference>
<gene>
    <name evidence="2" type="ORF">ARMA_1165</name>
    <name evidence="3" type="ORF">SE16_08720</name>
</gene>
<dbReference type="SUPFAM" id="SSF53474">
    <property type="entry name" value="alpha/beta-Hydrolases"/>
    <property type="match status" value="1"/>
</dbReference>
<protein>
    <recommendedName>
        <fullName evidence="1">AB hydrolase-1 domain-containing protein</fullName>
    </recommendedName>
</protein>
<name>A0A0M8K871_9CHLR</name>
<dbReference type="Pfam" id="PF12697">
    <property type="entry name" value="Abhydrolase_6"/>
    <property type="match status" value="1"/>
</dbReference>
<dbReference type="Proteomes" id="UP000050502">
    <property type="component" value="Unassembled WGS sequence"/>
</dbReference>
<evidence type="ECO:0000313" key="3">
    <source>
        <dbReference type="EMBL" id="KPL87681.1"/>
    </source>
</evidence>
<dbReference type="RefSeq" id="WP_054492650.1">
    <property type="nucleotide sequence ID" value="NZ_BBZA01000078.1"/>
</dbReference>
<reference evidence="3 5" key="2">
    <citation type="submission" date="2015-07" db="EMBL/GenBank/DDBJ databases">
        <title>Whole genome sequence of Ardenticatena maritima DSM 23922.</title>
        <authorList>
            <person name="Hemp J."/>
            <person name="Ward L.M."/>
            <person name="Pace L.A."/>
            <person name="Fischer W.W."/>
        </authorList>
    </citation>
    <scope>NUCLEOTIDE SEQUENCE [LARGE SCALE GENOMIC DNA]</scope>
    <source>
        <strain evidence="3 5">110S</strain>
    </source>
</reference>
<sequence length="256" mass="27896">MTTVLLDDTPIFYQKRGNGEPAIVFIHGAGGTWKHWAYCLKQMPVGQRIAFDLPGHGRSGGKGRYSIEGYAYFMLSLLDALNIQRAVLVGHSMGGAIAIQTALLAPERVQALGLVATGARLKVNPAILEGLQNDPLGTIRRMVRWMYARDLTPQETTTAVQEMAATPKAVLYGDFAACDAFDSRASLFDIQCPTLVIGAEQDKMTPPALSEELALAIRRAELVMIPDAGHMVMLEQPQAVCEALTNFVKRIGEVQR</sequence>
<dbReference type="PANTHER" id="PTHR43194">
    <property type="entry name" value="HYDROLASE ALPHA/BETA FOLD FAMILY"/>
    <property type="match status" value="1"/>
</dbReference>
<comment type="caution">
    <text evidence="2">The sequence shown here is derived from an EMBL/GenBank/DDBJ whole genome shotgun (WGS) entry which is preliminary data.</text>
</comment>
<evidence type="ECO:0000313" key="4">
    <source>
        <dbReference type="Proteomes" id="UP000037784"/>
    </source>
</evidence>
<accession>A0A0M8K871</accession>
<dbReference type="InParanoid" id="A0A0M8K871"/>
<dbReference type="Gene3D" id="3.40.50.1820">
    <property type="entry name" value="alpha/beta hydrolase"/>
    <property type="match status" value="1"/>
</dbReference>
<reference evidence="2 4" key="1">
    <citation type="journal article" date="2015" name="Genome Announc.">
        <title>Draft Genome Sequence of a Heterotrophic Facultative Anaerobic Thermophilic Bacterium, Ardenticatena maritima Strain 110ST.</title>
        <authorList>
            <person name="Kawaichi S."/>
            <person name="Yoshida T."/>
            <person name="Sako Y."/>
            <person name="Nakamura R."/>
        </authorList>
    </citation>
    <scope>NUCLEOTIDE SEQUENCE [LARGE SCALE GENOMIC DNA]</scope>
    <source>
        <strain evidence="2 4">110S</strain>
    </source>
</reference>
<evidence type="ECO:0000259" key="1">
    <source>
        <dbReference type="Pfam" id="PF12697"/>
    </source>
</evidence>
<dbReference type="AlphaFoldDB" id="A0A0M8K871"/>